<dbReference type="Proteomes" id="UP000256970">
    <property type="component" value="Unassembled WGS sequence"/>
</dbReference>
<dbReference type="PANTHER" id="PTHR15048">
    <property type="entry name" value="STARCH-BINDING DOMAIN-CONTAINING PROTEIN 1"/>
    <property type="match status" value="1"/>
</dbReference>
<dbReference type="EMBL" id="FNXT01001238">
    <property type="protein sequence ID" value="SZX75646.1"/>
    <property type="molecule type" value="Genomic_DNA"/>
</dbReference>
<proteinExistence type="predicted"/>
<feature type="compositionally biased region" description="Low complexity" evidence="1">
    <location>
        <begin position="29"/>
        <end position="67"/>
    </location>
</feature>
<reference evidence="3 4" key="1">
    <citation type="submission" date="2016-10" db="EMBL/GenBank/DDBJ databases">
        <authorList>
            <person name="Cai Z."/>
        </authorList>
    </citation>
    <scope>NUCLEOTIDE SEQUENCE [LARGE SCALE GENOMIC DNA]</scope>
</reference>
<evidence type="ECO:0000313" key="3">
    <source>
        <dbReference type="EMBL" id="SZX75646.1"/>
    </source>
</evidence>
<dbReference type="Gene3D" id="2.60.40.10">
    <property type="entry name" value="Immunoglobulins"/>
    <property type="match status" value="1"/>
</dbReference>
<dbReference type="InterPro" id="IPR013783">
    <property type="entry name" value="Ig-like_fold"/>
</dbReference>
<evidence type="ECO:0000256" key="1">
    <source>
        <dbReference type="SAM" id="MobiDB-lite"/>
    </source>
</evidence>
<organism evidence="3 4">
    <name type="scientific">Tetradesmus obliquus</name>
    <name type="common">Green alga</name>
    <name type="synonym">Acutodesmus obliquus</name>
    <dbReference type="NCBI Taxonomy" id="3088"/>
    <lineage>
        <taxon>Eukaryota</taxon>
        <taxon>Viridiplantae</taxon>
        <taxon>Chlorophyta</taxon>
        <taxon>core chlorophytes</taxon>
        <taxon>Chlorophyceae</taxon>
        <taxon>CS clade</taxon>
        <taxon>Sphaeropleales</taxon>
        <taxon>Scenedesmaceae</taxon>
        <taxon>Tetradesmus</taxon>
    </lineage>
</organism>
<dbReference type="SMART" id="SM01065">
    <property type="entry name" value="CBM_2"/>
    <property type="match status" value="1"/>
</dbReference>
<evidence type="ECO:0000313" key="4">
    <source>
        <dbReference type="Proteomes" id="UP000256970"/>
    </source>
</evidence>
<feature type="region of interest" description="Disordered" evidence="1">
    <location>
        <begin position="373"/>
        <end position="407"/>
    </location>
</feature>
<gene>
    <name evidence="3" type="ORF">BQ4739_LOCUS15922</name>
</gene>
<dbReference type="STRING" id="3088.A0A383WFW8"/>
<dbReference type="Pfam" id="PF00686">
    <property type="entry name" value="CBM_20"/>
    <property type="match status" value="1"/>
</dbReference>
<protein>
    <recommendedName>
        <fullName evidence="2">CBM20 domain-containing protein</fullName>
    </recommendedName>
</protein>
<feature type="compositionally biased region" description="Polar residues" evidence="1">
    <location>
        <begin position="7"/>
        <end position="21"/>
    </location>
</feature>
<name>A0A383WFW8_TETOB</name>
<feature type="domain" description="CBM20" evidence="2">
    <location>
        <begin position="407"/>
        <end position="516"/>
    </location>
</feature>
<accession>A0A383WFW8</accession>
<dbReference type="PANTHER" id="PTHR15048:SF0">
    <property type="entry name" value="STARCH-BINDING DOMAIN-CONTAINING PROTEIN 1"/>
    <property type="match status" value="1"/>
</dbReference>
<dbReference type="CDD" id="cd05467">
    <property type="entry name" value="CBM20"/>
    <property type="match status" value="1"/>
</dbReference>
<dbReference type="AlphaFoldDB" id="A0A383WFW8"/>
<dbReference type="GO" id="GO:2001070">
    <property type="term" value="F:starch binding"/>
    <property type="evidence" value="ECO:0007669"/>
    <property type="project" value="InterPro"/>
</dbReference>
<dbReference type="SUPFAM" id="SSF49452">
    <property type="entry name" value="Starch-binding domain-like"/>
    <property type="match status" value="1"/>
</dbReference>
<feature type="region of interest" description="Disordered" evidence="1">
    <location>
        <begin position="126"/>
        <end position="151"/>
    </location>
</feature>
<dbReference type="InterPro" id="IPR013784">
    <property type="entry name" value="Carb-bd-like_fold"/>
</dbReference>
<dbReference type="InterPro" id="IPR002044">
    <property type="entry name" value="CBM20"/>
</dbReference>
<feature type="compositionally biased region" description="Low complexity" evidence="1">
    <location>
        <begin position="126"/>
        <end position="147"/>
    </location>
</feature>
<feature type="region of interest" description="Disordered" evidence="1">
    <location>
        <begin position="1"/>
        <end position="67"/>
    </location>
</feature>
<dbReference type="GO" id="GO:0016020">
    <property type="term" value="C:membrane"/>
    <property type="evidence" value="ECO:0007669"/>
    <property type="project" value="TreeGrafter"/>
</dbReference>
<dbReference type="PROSITE" id="PS51166">
    <property type="entry name" value="CBM20"/>
    <property type="match status" value="1"/>
</dbReference>
<feature type="region of interest" description="Disordered" evidence="1">
    <location>
        <begin position="495"/>
        <end position="516"/>
    </location>
</feature>
<feature type="compositionally biased region" description="Basic and acidic residues" evidence="1">
    <location>
        <begin position="507"/>
        <end position="516"/>
    </location>
</feature>
<evidence type="ECO:0000259" key="2">
    <source>
        <dbReference type="PROSITE" id="PS51166"/>
    </source>
</evidence>
<keyword evidence="4" id="KW-1185">Reference proteome</keyword>
<sequence length="516" mass="53928">MKGQLPSYRQRQASRLHSVSGSRVHGWHPPQQEQQLAPPQAVAVPEVLPATELEPEQQQQQQDAAVPLVPQDNTYVWRSSQERVRMARDLGLDRTAAPSSNIGSSAWLELAETAAAAAAPAEPAAADAKDAAGTPGASAADSTTATGRPVAPKGWSAAAAAAAAASEDVVASSTAVDAANGTTTYTFSTGSSSSSITRDSRPRIFDSAVGTAVDREAAAASTLAAANVAAASAAAANVASVSSWLYDQQEQQPLAAPQVQVVRMELARSPDGAEPAHFYMPDPLCIPAMCVEAGQQREALHAAYNRQLVAACWRQAGRVAAIDKDPEAEGFVLLDYEEQEHQLQLQAAADAAAAAAAADQTAAAEPEAAVVLASGSSSSSSNDGEAEAAAAEAVQPPDAQLPQQQQEVQPEMATVEFCYRCVTQPGERLWLVGSSEALGDWDAAKAAKMKWGEGHTWSVSLPFPVGTTVTYKAVLQLADKEPKYWRWQAGPNCAVEARGSSSSSDGKPLKVKHDFK</sequence>